<protein>
    <submittedName>
        <fullName evidence="1">Nitroreductase</fullName>
    </submittedName>
</protein>
<dbReference type="PANTHER" id="PTHR23026">
    <property type="entry name" value="NADPH NITROREDUCTASE"/>
    <property type="match status" value="1"/>
</dbReference>
<evidence type="ECO:0000313" key="2">
    <source>
        <dbReference type="Proteomes" id="UP001522868"/>
    </source>
</evidence>
<name>A0ABT0IC61_9ACTN</name>
<dbReference type="SUPFAM" id="SSF55469">
    <property type="entry name" value="FMN-dependent nitroreductase-like"/>
    <property type="match status" value="1"/>
</dbReference>
<dbReference type="Proteomes" id="UP001522868">
    <property type="component" value="Unassembled WGS sequence"/>
</dbReference>
<dbReference type="Gene3D" id="3.40.109.10">
    <property type="entry name" value="NADH Oxidase"/>
    <property type="match status" value="1"/>
</dbReference>
<dbReference type="InterPro" id="IPR050627">
    <property type="entry name" value="Nitroreductase/BluB"/>
</dbReference>
<sequence length="327" mass="35075">MPAHAAPETNPVTSWVADAVMAPSMHNAQPWTFRYRPADGVLLLSADPARALPHSDPSGRGTHLGCGAALFTLRVAAAHAGWEASARLLPDATAPGTLAAVTFTRSGAAGDGTAELYPGIARRRTSRQPFRDEAVPAPVLEGLRAAARREGARLDVADQQRLNDLAELQWDAEHAERDAPRLRAELARWTAGQEQEATEGIPAGALGPRARDGRSAVRDFAPGGDDGVRETAVFERTPCLAVLGTREDTPADWLRAGQALQRVLLRATLDGLSTSLNSQALEWPELRWMARDPRSPAGYPQILLRLGYGPQSPATPRRPVSEVLDIV</sequence>
<proteinExistence type="predicted"/>
<keyword evidence="2" id="KW-1185">Reference proteome</keyword>
<comment type="caution">
    <text evidence="1">The sequence shown here is derived from an EMBL/GenBank/DDBJ whole genome shotgun (WGS) entry which is preliminary data.</text>
</comment>
<gene>
    <name evidence="1" type="ORF">M1O15_16270</name>
</gene>
<dbReference type="EMBL" id="JALPTH010000014">
    <property type="protein sequence ID" value="MCK8678920.1"/>
    <property type="molecule type" value="Genomic_DNA"/>
</dbReference>
<dbReference type="NCBIfam" id="NF047509">
    <property type="entry name" value="Rv3131_FMN_oxido"/>
    <property type="match status" value="1"/>
</dbReference>
<dbReference type="InterPro" id="IPR000415">
    <property type="entry name" value="Nitroreductase-like"/>
</dbReference>
<accession>A0ABT0IC61</accession>
<evidence type="ECO:0000313" key="1">
    <source>
        <dbReference type="EMBL" id="MCK8678920.1"/>
    </source>
</evidence>
<dbReference type="RefSeq" id="WP_248634563.1">
    <property type="nucleotide sequence ID" value="NZ_JALPTH010000014.1"/>
</dbReference>
<organism evidence="1 2">
    <name type="scientific">Streptomyces lichenis</name>
    <dbReference type="NCBI Taxonomy" id="2306967"/>
    <lineage>
        <taxon>Bacteria</taxon>
        <taxon>Bacillati</taxon>
        <taxon>Actinomycetota</taxon>
        <taxon>Actinomycetes</taxon>
        <taxon>Kitasatosporales</taxon>
        <taxon>Streptomycetaceae</taxon>
        <taxon>Streptomyces</taxon>
    </lineage>
</organism>
<reference evidence="1 2" key="1">
    <citation type="submission" date="2022-04" db="EMBL/GenBank/DDBJ databases">
        <title>Streptomyces sp. nov. LCR6-01 isolated from Lichen of Dirinaria sp.</title>
        <authorList>
            <person name="Kanchanasin P."/>
            <person name="Tanasupawat S."/>
            <person name="Phongsopitanun W."/>
        </authorList>
    </citation>
    <scope>NUCLEOTIDE SEQUENCE [LARGE SCALE GENOMIC DNA]</scope>
    <source>
        <strain evidence="1 2">LCR6-01</strain>
    </source>
</reference>
<dbReference type="PANTHER" id="PTHR23026:SF123">
    <property type="entry name" value="NAD(P)H NITROREDUCTASE RV3131-RELATED"/>
    <property type="match status" value="1"/>
</dbReference>